<feature type="region of interest" description="Disordered" evidence="1">
    <location>
        <begin position="1"/>
        <end position="71"/>
    </location>
</feature>
<comment type="caution">
    <text evidence="2">The sequence shown here is derived from an EMBL/GenBank/DDBJ whole genome shotgun (WGS) entry which is preliminary data.</text>
</comment>
<dbReference type="EMBL" id="VWRN01000035">
    <property type="protein sequence ID" value="KAA6123018.1"/>
    <property type="molecule type" value="Genomic_DNA"/>
</dbReference>
<feature type="compositionally biased region" description="Basic and acidic residues" evidence="1">
    <location>
        <begin position="22"/>
        <end position="32"/>
    </location>
</feature>
<keyword evidence="3" id="KW-1185">Reference proteome</keyword>
<name>A0A5M8AGX5_9BURK</name>
<dbReference type="Proteomes" id="UP000324324">
    <property type="component" value="Unassembled WGS sequence"/>
</dbReference>
<gene>
    <name evidence="2" type="ORF">F1599_14055</name>
</gene>
<accession>A0A5M8AGX5</accession>
<proteinExistence type="predicted"/>
<reference evidence="2 3" key="1">
    <citation type="submission" date="2019-09" db="EMBL/GenBank/DDBJ databases">
        <title>Isolation of a novel species in the genus Cupriavidus from patients with sepsis using whole genome sequencing.</title>
        <authorList>
            <person name="Kweon O.J."/>
            <person name="Lee M.-K."/>
        </authorList>
    </citation>
    <scope>NUCLEOTIDE SEQUENCE [LARGE SCALE GENOMIC DNA]</scope>
    <source>
        <strain evidence="2 3">MKL-01</strain>
    </source>
</reference>
<evidence type="ECO:0000256" key="1">
    <source>
        <dbReference type="SAM" id="MobiDB-lite"/>
    </source>
</evidence>
<protein>
    <submittedName>
        <fullName evidence="2">Uncharacterized protein</fullName>
    </submittedName>
</protein>
<evidence type="ECO:0000313" key="2">
    <source>
        <dbReference type="EMBL" id="KAA6123018.1"/>
    </source>
</evidence>
<evidence type="ECO:0000313" key="3">
    <source>
        <dbReference type="Proteomes" id="UP000324324"/>
    </source>
</evidence>
<dbReference type="RefSeq" id="WP_149318166.1">
    <property type="nucleotide sequence ID" value="NZ_CP080294.1"/>
</dbReference>
<organism evidence="2 3">
    <name type="scientific">Cupriavidus cauae</name>
    <dbReference type="NCBI Taxonomy" id="2608999"/>
    <lineage>
        <taxon>Bacteria</taxon>
        <taxon>Pseudomonadati</taxon>
        <taxon>Pseudomonadota</taxon>
        <taxon>Betaproteobacteria</taxon>
        <taxon>Burkholderiales</taxon>
        <taxon>Burkholderiaceae</taxon>
        <taxon>Cupriavidus</taxon>
    </lineage>
</organism>
<dbReference type="AlphaFoldDB" id="A0A5M8AGX5"/>
<sequence length="71" mass="7241">MSQPGKPDTAVPRSGQQGKGGAAEDHTERNLDEALEETFPASDPIAVEPDKDDSEGQGGRPRKGGQAGGPG</sequence>